<name>A0ABP0TFD2_9BRYO</name>
<dbReference type="EMBL" id="OZ019902">
    <property type="protein sequence ID" value="CAK9195171.1"/>
    <property type="molecule type" value="Genomic_DNA"/>
</dbReference>
<evidence type="ECO:0000313" key="1">
    <source>
        <dbReference type="EMBL" id="CAK9195171.1"/>
    </source>
</evidence>
<feature type="non-terminal residue" evidence="1">
    <location>
        <position position="1"/>
    </location>
</feature>
<keyword evidence="2" id="KW-1185">Reference proteome</keyword>
<dbReference type="Proteomes" id="UP001497512">
    <property type="component" value="Chromosome 10"/>
</dbReference>
<sequence length="80" mass="9688">MMFAFKSHITEWRLVILQAQEKIFVLQMKQPWRNLIGNSIQNQASRTTFERRFIINLQCNLHSFHSQYEELFSCIYSSFL</sequence>
<feature type="non-terminal residue" evidence="1">
    <location>
        <position position="80"/>
    </location>
</feature>
<reference evidence="1" key="1">
    <citation type="submission" date="2024-02" db="EMBL/GenBank/DDBJ databases">
        <authorList>
            <consortium name="ELIXIR-Norway"/>
            <consortium name="Elixir Norway"/>
        </authorList>
    </citation>
    <scope>NUCLEOTIDE SEQUENCE</scope>
</reference>
<gene>
    <name evidence="1" type="ORF">CSSPTR1EN2_LOCUS2891</name>
</gene>
<accession>A0ABP0TFD2</accession>
<protein>
    <submittedName>
        <fullName evidence="1">Uncharacterized protein</fullName>
    </submittedName>
</protein>
<proteinExistence type="predicted"/>
<organism evidence="1 2">
    <name type="scientific">Sphagnum troendelagicum</name>
    <dbReference type="NCBI Taxonomy" id="128251"/>
    <lineage>
        <taxon>Eukaryota</taxon>
        <taxon>Viridiplantae</taxon>
        <taxon>Streptophyta</taxon>
        <taxon>Embryophyta</taxon>
        <taxon>Bryophyta</taxon>
        <taxon>Sphagnophytina</taxon>
        <taxon>Sphagnopsida</taxon>
        <taxon>Sphagnales</taxon>
        <taxon>Sphagnaceae</taxon>
        <taxon>Sphagnum</taxon>
    </lineage>
</organism>
<evidence type="ECO:0000313" key="2">
    <source>
        <dbReference type="Proteomes" id="UP001497512"/>
    </source>
</evidence>